<dbReference type="OrthoDB" id="2439131at2759"/>
<organism evidence="1 2">
    <name type="scientific">Cetraspora pellucida</name>
    <dbReference type="NCBI Taxonomy" id="1433469"/>
    <lineage>
        <taxon>Eukaryota</taxon>
        <taxon>Fungi</taxon>
        <taxon>Fungi incertae sedis</taxon>
        <taxon>Mucoromycota</taxon>
        <taxon>Glomeromycotina</taxon>
        <taxon>Glomeromycetes</taxon>
        <taxon>Diversisporales</taxon>
        <taxon>Gigasporaceae</taxon>
        <taxon>Cetraspora</taxon>
    </lineage>
</organism>
<sequence length="291" mass="33713">MMLVSSTTSQPKKHGGGKGCYKINSEKVKIINRKKLVKNHLKKCLYFMHKVGGKEQVNNILNKEESEESSTKKLRLDYKDDKLYILVEDKSIIKHYHWLNPHLVLPSRKQLAGCILKSATETNKSYIQDKACSNLYGIMIAFNGWKNVINQEILGSVLIMSNEIFREIDILEIKINGLVTDSDAAYAASRCRLRLKYSNKIFLLYYAHQFNLCMEEIFKESDDFNIAMKLAIMVVAYFKNANHSYFISKLRDEQYSLYKHFISLANPVETQWNSFYYCVNSLLKSKSALKV</sequence>
<dbReference type="AlphaFoldDB" id="A0A9N9IZ53"/>
<evidence type="ECO:0000313" key="2">
    <source>
        <dbReference type="Proteomes" id="UP000789759"/>
    </source>
</evidence>
<dbReference type="EMBL" id="CAJVQA010018175">
    <property type="protein sequence ID" value="CAG8752527.1"/>
    <property type="molecule type" value="Genomic_DNA"/>
</dbReference>
<reference evidence="1" key="1">
    <citation type="submission" date="2021-06" db="EMBL/GenBank/DDBJ databases">
        <authorList>
            <person name="Kallberg Y."/>
            <person name="Tangrot J."/>
            <person name="Rosling A."/>
        </authorList>
    </citation>
    <scope>NUCLEOTIDE SEQUENCE</scope>
    <source>
        <strain evidence="1">FL966</strain>
    </source>
</reference>
<gene>
    <name evidence="1" type="ORF">CPELLU_LOCUS14795</name>
</gene>
<evidence type="ECO:0000313" key="1">
    <source>
        <dbReference type="EMBL" id="CAG8752527.1"/>
    </source>
</evidence>
<keyword evidence="2" id="KW-1185">Reference proteome</keyword>
<accession>A0A9N9IZ53</accession>
<dbReference type="Proteomes" id="UP000789759">
    <property type="component" value="Unassembled WGS sequence"/>
</dbReference>
<protein>
    <submittedName>
        <fullName evidence="1">20899_t:CDS:1</fullName>
    </submittedName>
</protein>
<dbReference type="InterPro" id="IPR012337">
    <property type="entry name" value="RNaseH-like_sf"/>
</dbReference>
<feature type="non-terminal residue" evidence="1">
    <location>
        <position position="291"/>
    </location>
</feature>
<name>A0A9N9IZ53_9GLOM</name>
<proteinExistence type="predicted"/>
<comment type="caution">
    <text evidence="1">The sequence shown here is derived from an EMBL/GenBank/DDBJ whole genome shotgun (WGS) entry which is preliminary data.</text>
</comment>
<dbReference type="SUPFAM" id="SSF53098">
    <property type="entry name" value="Ribonuclease H-like"/>
    <property type="match status" value="1"/>
</dbReference>